<proteinExistence type="predicted"/>
<reference evidence="1 2" key="1">
    <citation type="submission" date="2020-08" db="EMBL/GenBank/DDBJ databases">
        <title>Genomic Encyclopedia of Type Strains, Phase IV (KMG-V): Genome sequencing to study the core and pangenomes of soil and plant-associated prokaryotes.</title>
        <authorList>
            <person name="Whitman W."/>
        </authorList>
    </citation>
    <scope>NUCLEOTIDE SEQUENCE [LARGE SCALE GENOMIC DNA]</scope>
    <source>
        <strain evidence="1 2">X5P3</strain>
    </source>
</reference>
<protein>
    <submittedName>
        <fullName evidence="1">Uncharacterized protein</fullName>
    </submittedName>
</protein>
<organism evidence="1 2">
    <name type="scientific">Granulicella mallensis</name>
    <dbReference type="NCBI Taxonomy" id="940614"/>
    <lineage>
        <taxon>Bacteria</taxon>
        <taxon>Pseudomonadati</taxon>
        <taxon>Acidobacteriota</taxon>
        <taxon>Terriglobia</taxon>
        <taxon>Terriglobales</taxon>
        <taxon>Acidobacteriaceae</taxon>
        <taxon>Granulicella</taxon>
    </lineage>
</organism>
<dbReference type="Proteomes" id="UP000584867">
    <property type="component" value="Unassembled WGS sequence"/>
</dbReference>
<sequence>MAIEALEEADPLSLPVTEVAPPEPESFVEAARLRAAVQEELAEILASPSFHTSKKSCEFLHYIVQVTLDGRLDSLKERSIGLDLLGRDVSYDPSSDATVRVRANEVRKRLRSYYSTQSSKSGYRIELLPGSYGPRFVPEPDSSKTPPPAAIEIAVKPQDTRPLEPRLTVLPLNIVVIMRPALIALFICALFLRQQMQSGDPYHQFWDARLQGKNVMLILNGDKASDQATPQTPLPDQIAQALLPMIWLAGRYDLKPLLSSQKAEGDDKQTDLSSEAVIIHSSETTSPEFAADKRLRYLLAGQAGSAHLVDRASSKSDLPATQHAAVLTLFPDHPDVLWIAGTDAESINKLTEVLSGKNNFPSQLTEETEMGQVVQAVWRGDLSPRLEIYAHQP</sequence>
<evidence type="ECO:0000313" key="1">
    <source>
        <dbReference type="EMBL" id="MBB5062801.1"/>
    </source>
</evidence>
<name>A0A7W7ZPA6_9BACT</name>
<dbReference type="EMBL" id="JACHIO010000004">
    <property type="protein sequence ID" value="MBB5062801.1"/>
    <property type="molecule type" value="Genomic_DNA"/>
</dbReference>
<comment type="caution">
    <text evidence="1">The sequence shown here is derived from an EMBL/GenBank/DDBJ whole genome shotgun (WGS) entry which is preliminary data.</text>
</comment>
<gene>
    <name evidence="1" type="ORF">HDF15_001138</name>
</gene>
<dbReference type="RefSeq" id="WP_184253504.1">
    <property type="nucleotide sequence ID" value="NZ_JACHIO010000004.1"/>
</dbReference>
<dbReference type="AlphaFoldDB" id="A0A7W7ZPA6"/>
<accession>A0A7W7ZPA6</accession>
<evidence type="ECO:0000313" key="2">
    <source>
        <dbReference type="Proteomes" id="UP000584867"/>
    </source>
</evidence>